<gene>
    <name evidence="1" type="ORF">Aru02nite_06580</name>
</gene>
<dbReference type="RefSeq" id="WP_203654757.1">
    <property type="nucleotide sequence ID" value="NZ_BAAAZM010000002.1"/>
</dbReference>
<evidence type="ECO:0000313" key="1">
    <source>
        <dbReference type="EMBL" id="GID09769.1"/>
    </source>
</evidence>
<keyword evidence="2" id="KW-1185">Reference proteome</keyword>
<sequence length="155" mass="16174">MILVQVQQSWLSVLTGSTTPDEAVLGDWPGVDAQSLQQYGDVLLGIYRNTVIAVYDLDLAKTQVLPGGKTRFGGTPSTTWGHLLGQPNPGQPWGNDGYAKPVQYLDTRAAGQVAPQAAPAGSRRAAIDGIVLTVDPSGAATVHVPAGRSVTVRTA</sequence>
<name>A0A8J3N7Z1_9ACTN</name>
<dbReference type="EMBL" id="BOMB01000003">
    <property type="protein sequence ID" value="GID09769.1"/>
    <property type="molecule type" value="Genomic_DNA"/>
</dbReference>
<proteinExistence type="predicted"/>
<evidence type="ECO:0000313" key="2">
    <source>
        <dbReference type="Proteomes" id="UP000612808"/>
    </source>
</evidence>
<organism evidence="1 2">
    <name type="scientific">Actinocatenispora rupis</name>
    <dbReference type="NCBI Taxonomy" id="519421"/>
    <lineage>
        <taxon>Bacteria</taxon>
        <taxon>Bacillati</taxon>
        <taxon>Actinomycetota</taxon>
        <taxon>Actinomycetes</taxon>
        <taxon>Micromonosporales</taxon>
        <taxon>Micromonosporaceae</taxon>
        <taxon>Actinocatenispora</taxon>
    </lineage>
</organism>
<dbReference type="Proteomes" id="UP000612808">
    <property type="component" value="Unassembled WGS sequence"/>
</dbReference>
<accession>A0A8J3N7Z1</accession>
<comment type="caution">
    <text evidence="1">The sequence shown here is derived from an EMBL/GenBank/DDBJ whole genome shotgun (WGS) entry which is preliminary data.</text>
</comment>
<protein>
    <submittedName>
        <fullName evidence="1">Uncharacterized protein</fullName>
    </submittedName>
</protein>
<reference evidence="1" key="1">
    <citation type="submission" date="2021-01" db="EMBL/GenBank/DDBJ databases">
        <title>Whole genome shotgun sequence of Actinocatenispora rupis NBRC 107355.</title>
        <authorList>
            <person name="Komaki H."/>
            <person name="Tamura T."/>
        </authorList>
    </citation>
    <scope>NUCLEOTIDE SEQUENCE</scope>
    <source>
        <strain evidence="1">NBRC 107355</strain>
    </source>
</reference>
<dbReference type="AlphaFoldDB" id="A0A8J3N7Z1"/>